<dbReference type="InterPro" id="IPR045865">
    <property type="entry name" value="ACT-like_dom_sf"/>
</dbReference>
<accession>A0A4Y7K1L2</accession>
<sequence length="553" mass="62856">MAMDDNESCNSRTVDSSPTHPRQQRQKLEVYNEVLRRLKDSNNEEALTPGFEDELWSHFHRLPTRYALDVNAERAEDVLKHKRLLQLAHDPANRPAFDVRLVQVPAASNGSDYTLREGDAQSPIYSSKRRVHPPPAFGSSPNLEALALEAGGSDDDDGDSIENESVHFTRPMHEITFSTDDKPKLLSQLTSLLAEIGLNIQEAHAFSTNDGYSLDVFVVEGWEDEETEHLRQAVKKEVSKFEKKFWSKSQVHPVSSIDNHEQSGSEQTSDHVKIPTDGTDVWEIDAAQLKFENKVASGSYGDLYKGTYCSQEVAIKVLKPERVNEDMQQEFAQEVYIMRSSLGICLPSDLTFDSECTCPQVMRRQNWGYHKKRGKRVTSTRISGRTVTGLSVPTLSPPSFVFQEEFMSGGSVYDFLHKHKGVFKLPSLLKVAIDVSKGMNYLHQNNIIHRDLKAANLLMDENELPYEYLTPLQAAVGVVQKGLRPTIPKQTHPKLAELLEKCWQQDPSLRPDFSEIIDILRQITKEVVDDGEEQRKKEKPNRFPFLRRNSHHH</sequence>
<dbReference type="STRING" id="3469.A0A4Y7K1L2"/>
<evidence type="ECO:0000313" key="4">
    <source>
        <dbReference type="EMBL" id="RZC66817.1"/>
    </source>
</evidence>
<dbReference type="InterPro" id="IPR011009">
    <property type="entry name" value="Kinase-like_dom_sf"/>
</dbReference>
<dbReference type="Gene3D" id="3.30.200.20">
    <property type="entry name" value="Phosphorylase Kinase, domain 1"/>
    <property type="match status" value="1"/>
</dbReference>
<dbReference type="SMART" id="SM00220">
    <property type="entry name" value="S_TKc"/>
    <property type="match status" value="1"/>
</dbReference>
<feature type="compositionally biased region" description="Basic and acidic residues" evidence="1">
    <location>
        <begin position="258"/>
        <end position="274"/>
    </location>
</feature>
<dbReference type="PROSITE" id="PS00108">
    <property type="entry name" value="PROTEIN_KINASE_ST"/>
    <property type="match status" value="1"/>
</dbReference>
<dbReference type="PROSITE" id="PS50011">
    <property type="entry name" value="PROTEIN_KINASE_DOM"/>
    <property type="match status" value="1"/>
</dbReference>
<feature type="compositionally biased region" description="Polar residues" evidence="1">
    <location>
        <begin position="8"/>
        <end position="21"/>
    </location>
</feature>
<feature type="domain" description="ACT" evidence="3">
    <location>
        <begin position="174"/>
        <end position="259"/>
    </location>
</feature>
<evidence type="ECO:0000259" key="3">
    <source>
        <dbReference type="PROSITE" id="PS51671"/>
    </source>
</evidence>
<organism evidence="4 5">
    <name type="scientific">Papaver somniferum</name>
    <name type="common">Opium poppy</name>
    <dbReference type="NCBI Taxonomy" id="3469"/>
    <lineage>
        <taxon>Eukaryota</taxon>
        <taxon>Viridiplantae</taxon>
        <taxon>Streptophyta</taxon>
        <taxon>Embryophyta</taxon>
        <taxon>Tracheophyta</taxon>
        <taxon>Spermatophyta</taxon>
        <taxon>Magnoliopsida</taxon>
        <taxon>Ranunculales</taxon>
        <taxon>Papaveraceae</taxon>
        <taxon>Papaveroideae</taxon>
        <taxon>Papaver</taxon>
    </lineage>
</organism>
<keyword evidence="5" id="KW-1185">Reference proteome</keyword>
<dbReference type="GO" id="GO:0004674">
    <property type="term" value="F:protein serine/threonine kinase activity"/>
    <property type="evidence" value="ECO:0007669"/>
    <property type="project" value="TreeGrafter"/>
</dbReference>
<dbReference type="EMBL" id="CM010720">
    <property type="protein sequence ID" value="RZC66817.1"/>
    <property type="molecule type" value="Genomic_DNA"/>
</dbReference>
<name>A0A4Y7K1L2_PAPSO</name>
<protein>
    <recommendedName>
        <fullName evidence="6">Protein kinase domain-containing protein</fullName>
    </recommendedName>
</protein>
<feature type="region of interest" description="Disordered" evidence="1">
    <location>
        <begin position="1"/>
        <end position="28"/>
    </location>
</feature>
<dbReference type="Pfam" id="PF07714">
    <property type="entry name" value="PK_Tyr_Ser-Thr"/>
    <property type="match status" value="2"/>
</dbReference>
<gene>
    <name evidence="4" type="ORF">C5167_010504</name>
</gene>
<dbReference type="PANTHER" id="PTHR44329">
    <property type="entry name" value="SERINE/THREONINE-PROTEIN KINASE TNNI3K-RELATED"/>
    <property type="match status" value="1"/>
</dbReference>
<dbReference type="Gene3D" id="1.10.510.10">
    <property type="entry name" value="Transferase(Phosphotransferase) domain 1"/>
    <property type="match status" value="2"/>
</dbReference>
<evidence type="ECO:0008006" key="6">
    <source>
        <dbReference type="Google" id="ProtNLM"/>
    </source>
</evidence>
<feature type="region of interest" description="Disordered" evidence="1">
    <location>
        <begin position="530"/>
        <end position="553"/>
    </location>
</feature>
<dbReference type="InterPro" id="IPR000719">
    <property type="entry name" value="Prot_kinase_dom"/>
</dbReference>
<evidence type="ECO:0000256" key="1">
    <source>
        <dbReference type="SAM" id="MobiDB-lite"/>
    </source>
</evidence>
<dbReference type="OMA" id="QVMQYCW"/>
<evidence type="ECO:0000259" key="2">
    <source>
        <dbReference type="PROSITE" id="PS50011"/>
    </source>
</evidence>
<dbReference type="GO" id="GO:0005524">
    <property type="term" value="F:ATP binding"/>
    <property type="evidence" value="ECO:0007669"/>
    <property type="project" value="InterPro"/>
</dbReference>
<dbReference type="Gene3D" id="3.30.70.260">
    <property type="match status" value="1"/>
</dbReference>
<dbReference type="InterPro" id="IPR051681">
    <property type="entry name" value="Ser/Thr_Kinases-Pseudokinases"/>
</dbReference>
<dbReference type="Gramene" id="RZC66817">
    <property type="protein sequence ID" value="RZC66817"/>
    <property type="gene ID" value="C5167_010504"/>
</dbReference>
<dbReference type="InterPro" id="IPR008271">
    <property type="entry name" value="Ser/Thr_kinase_AS"/>
</dbReference>
<dbReference type="AlphaFoldDB" id="A0A4Y7K1L2"/>
<dbReference type="PANTHER" id="PTHR44329:SF128">
    <property type="entry name" value="SERINE_THREONINE-PROTEIN KINASE STY46"/>
    <property type="match status" value="1"/>
</dbReference>
<dbReference type="SUPFAM" id="SSF55021">
    <property type="entry name" value="ACT-like"/>
    <property type="match status" value="1"/>
</dbReference>
<feature type="domain" description="Protein kinase" evidence="2">
    <location>
        <begin position="289"/>
        <end position="553"/>
    </location>
</feature>
<dbReference type="InterPro" id="IPR001245">
    <property type="entry name" value="Ser-Thr/Tyr_kinase_cat_dom"/>
</dbReference>
<evidence type="ECO:0000313" key="5">
    <source>
        <dbReference type="Proteomes" id="UP000316621"/>
    </source>
</evidence>
<dbReference type="SUPFAM" id="SSF56112">
    <property type="entry name" value="Protein kinase-like (PK-like)"/>
    <property type="match status" value="1"/>
</dbReference>
<dbReference type="PROSITE" id="PS51671">
    <property type="entry name" value="ACT"/>
    <property type="match status" value="1"/>
</dbReference>
<reference evidence="4 5" key="1">
    <citation type="journal article" date="2018" name="Science">
        <title>The opium poppy genome and morphinan production.</title>
        <authorList>
            <person name="Guo L."/>
            <person name="Winzer T."/>
            <person name="Yang X."/>
            <person name="Li Y."/>
            <person name="Ning Z."/>
            <person name="He Z."/>
            <person name="Teodor R."/>
            <person name="Lu Y."/>
            <person name="Bowser T.A."/>
            <person name="Graham I.A."/>
            <person name="Ye K."/>
        </authorList>
    </citation>
    <scope>NUCLEOTIDE SEQUENCE [LARGE SCALE GENOMIC DNA]</scope>
    <source>
        <strain evidence="5">cv. HN1</strain>
        <tissue evidence="4">Leaves</tissue>
    </source>
</reference>
<dbReference type="InterPro" id="IPR002912">
    <property type="entry name" value="ACT_dom"/>
</dbReference>
<dbReference type="CDD" id="cd04928">
    <property type="entry name" value="ACT_TyrKc"/>
    <property type="match status" value="1"/>
</dbReference>
<feature type="region of interest" description="Disordered" evidence="1">
    <location>
        <begin position="252"/>
        <end position="275"/>
    </location>
</feature>
<proteinExistence type="predicted"/>
<dbReference type="Proteomes" id="UP000316621">
    <property type="component" value="Chromosome 6"/>
</dbReference>